<dbReference type="STRING" id="985665.HPL003_11975"/>
<reference evidence="1 2" key="3">
    <citation type="journal article" date="2012" name="J. Bacteriol.">
        <title>Genome Sequence of Paenibacillus terrae HPL-003, a Xylanase-Producing Bacterium Isolated from Soil Found in Forest Residue.</title>
        <authorList>
            <person name="Shin S.H."/>
            <person name="Kim S."/>
            <person name="Kim J.Y."/>
            <person name="Song H.Y."/>
            <person name="Cho S.J."/>
            <person name="Kim D.R."/>
            <person name="Lee K.I."/>
            <person name="Lim H.K."/>
            <person name="Park N.J."/>
            <person name="Hwang I.T."/>
            <person name="Yang K.S."/>
        </authorList>
    </citation>
    <scope>NUCLEOTIDE SEQUENCE [LARGE SCALE GENOMIC DNA]</scope>
    <source>
        <strain evidence="1 2">HPL-003</strain>
    </source>
</reference>
<dbReference type="Proteomes" id="UP000005876">
    <property type="component" value="Chromosome"/>
</dbReference>
<evidence type="ECO:0000313" key="1">
    <source>
        <dbReference type="EMBL" id="AET59152.1"/>
    </source>
</evidence>
<protein>
    <submittedName>
        <fullName evidence="1">Uncharacterized protein</fullName>
    </submittedName>
</protein>
<reference key="2">
    <citation type="submission" date="2011-11" db="EMBL/GenBank/DDBJ databases">
        <authorList>
            <person name="Shin S.H."/>
            <person name="Kim S."/>
            <person name="Kim J.Y."/>
        </authorList>
    </citation>
    <scope>NUCLEOTIDE SEQUENCE</scope>
    <source>
        <strain>HPL-003</strain>
    </source>
</reference>
<sequence>MNVSDFSFMMFIFISGGLTLKIRTAHHEDIPALAYLMEELGYPTSVEDMKLRYMKEMKLMRVSLFL</sequence>
<gene>
    <name evidence="1" type="ordered locus">HPL003_11975</name>
</gene>
<dbReference type="KEGG" id="pta:HPL003_11975"/>
<reference evidence="2" key="1">
    <citation type="submission" date="2011-11" db="EMBL/GenBank/DDBJ databases">
        <title>Complete sequence of Paenibacillus terrae HPL-003.</title>
        <authorList>
            <person name="Shin S.H."/>
            <person name="Kim S."/>
            <person name="Kim J.Y."/>
        </authorList>
    </citation>
    <scope>NUCLEOTIDE SEQUENCE [LARGE SCALE GENOMIC DNA]</scope>
    <source>
        <strain evidence="2">HPL-003</strain>
    </source>
</reference>
<accession>G7W1X2</accession>
<evidence type="ECO:0000313" key="2">
    <source>
        <dbReference type="Proteomes" id="UP000005876"/>
    </source>
</evidence>
<dbReference type="EMBL" id="CP003107">
    <property type="protein sequence ID" value="AET59152.1"/>
    <property type="molecule type" value="Genomic_DNA"/>
</dbReference>
<dbReference type="AlphaFoldDB" id="G7W1X2"/>
<organism evidence="1 2">
    <name type="scientific">Paenibacillus terrae (strain HPL-003)</name>
    <dbReference type="NCBI Taxonomy" id="985665"/>
    <lineage>
        <taxon>Bacteria</taxon>
        <taxon>Bacillati</taxon>
        <taxon>Bacillota</taxon>
        <taxon>Bacilli</taxon>
        <taxon>Bacillales</taxon>
        <taxon>Paenibacillaceae</taxon>
        <taxon>Paenibacillus</taxon>
    </lineage>
</organism>
<name>G7W1X2_PAETH</name>
<dbReference type="HOGENOM" id="CLU_2827157_0_0_9"/>
<proteinExistence type="predicted"/>